<accession>A0A956RNE6</accession>
<gene>
    <name evidence="1" type="ORF">KC729_04990</name>
</gene>
<comment type="caution">
    <text evidence="1">The sequence shown here is derived from an EMBL/GenBank/DDBJ whole genome shotgun (WGS) entry which is preliminary data.</text>
</comment>
<reference evidence="1" key="1">
    <citation type="submission" date="2020-04" db="EMBL/GenBank/DDBJ databases">
        <authorList>
            <person name="Zhang T."/>
        </authorList>
    </citation>
    <scope>NUCLEOTIDE SEQUENCE</scope>
    <source>
        <strain evidence="1">HKST-UBA01</strain>
    </source>
</reference>
<dbReference type="Pfam" id="PF02566">
    <property type="entry name" value="OsmC"/>
    <property type="match status" value="1"/>
</dbReference>
<reference evidence="1" key="2">
    <citation type="journal article" date="2021" name="Microbiome">
        <title>Successional dynamics and alternative stable states in a saline activated sludge microbial community over 9 years.</title>
        <authorList>
            <person name="Wang Y."/>
            <person name="Ye J."/>
            <person name="Ju F."/>
            <person name="Liu L."/>
            <person name="Boyd J.A."/>
            <person name="Deng Y."/>
            <person name="Parks D.H."/>
            <person name="Jiang X."/>
            <person name="Yin X."/>
            <person name="Woodcroft B.J."/>
            <person name="Tyson G.W."/>
            <person name="Hugenholtz P."/>
            <person name="Polz M.F."/>
            <person name="Zhang T."/>
        </authorList>
    </citation>
    <scope>NUCLEOTIDE SEQUENCE</scope>
    <source>
        <strain evidence="1">HKST-UBA01</strain>
    </source>
</reference>
<protein>
    <submittedName>
        <fullName evidence="1">OsmC family protein</fullName>
    </submittedName>
</protein>
<dbReference type="EMBL" id="JAGQHR010000098">
    <property type="protein sequence ID" value="MCA9727018.1"/>
    <property type="molecule type" value="Genomic_DNA"/>
</dbReference>
<dbReference type="Proteomes" id="UP000697710">
    <property type="component" value="Unassembled WGS sequence"/>
</dbReference>
<evidence type="ECO:0000313" key="2">
    <source>
        <dbReference type="Proteomes" id="UP000697710"/>
    </source>
</evidence>
<dbReference type="AlphaFoldDB" id="A0A956RNE6"/>
<dbReference type="InterPro" id="IPR015946">
    <property type="entry name" value="KH_dom-like_a/b"/>
</dbReference>
<name>A0A956RNE6_UNCEI</name>
<proteinExistence type="predicted"/>
<dbReference type="InterPro" id="IPR036102">
    <property type="entry name" value="OsmC/Ohrsf"/>
</dbReference>
<dbReference type="InterPro" id="IPR003718">
    <property type="entry name" value="OsmC/Ohr_fam"/>
</dbReference>
<evidence type="ECO:0000313" key="1">
    <source>
        <dbReference type="EMBL" id="MCA9727018.1"/>
    </source>
</evidence>
<organism evidence="1 2">
    <name type="scientific">Eiseniibacteriota bacterium</name>
    <dbReference type="NCBI Taxonomy" id="2212470"/>
    <lineage>
        <taxon>Bacteria</taxon>
        <taxon>Candidatus Eiseniibacteriota</taxon>
    </lineage>
</organism>
<dbReference type="Gene3D" id="3.30.300.20">
    <property type="match status" value="1"/>
</dbReference>
<sequence length="137" mass="14403">MLITAWLKNSGSLQETVVSTAGAEKSVPIPTKSGGRGSSVNGGELLMLALATCYCNDLYREADRLGIEVTAVEVEVHATFAGVGLAATGIQYRARVDSPAPAEEIARLLRETDAVAEIQNTVRSGVDVVLTPWDADS</sequence>
<dbReference type="SUPFAM" id="SSF82784">
    <property type="entry name" value="OsmC-like"/>
    <property type="match status" value="1"/>
</dbReference>